<evidence type="ECO:0000313" key="3">
    <source>
        <dbReference type="EMBL" id="PXY43754.1"/>
    </source>
</evidence>
<reference evidence="3 4" key="1">
    <citation type="submission" date="2018-05" db="EMBL/GenBank/DDBJ databases">
        <title>Flavobacterium sp. strain IMCC34758, incomplete genome.</title>
        <authorList>
            <person name="Joung Y."/>
        </authorList>
    </citation>
    <scope>NUCLEOTIDE SEQUENCE [LARGE SCALE GENOMIC DNA]</scope>
    <source>
        <strain evidence="3 4">IMCC34758</strain>
    </source>
</reference>
<dbReference type="EMBL" id="QJHL01000005">
    <property type="protein sequence ID" value="PXY43754.1"/>
    <property type="molecule type" value="Genomic_DNA"/>
</dbReference>
<organism evidence="3 4">
    <name type="scientific">Flavobacterium hydrophilum</name>
    <dbReference type="NCBI Taxonomy" id="2211445"/>
    <lineage>
        <taxon>Bacteria</taxon>
        <taxon>Pseudomonadati</taxon>
        <taxon>Bacteroidota</taxon>
        <taxon>Flavobacteriia</taxon>
        <taxon>Flavobacteriales</taxon>
        <taxon>Flavobacteriaceae</taxon>
        <taxon>Flavobacterium</taxon>
    </lineage>
</organism>
<evidence type="ECO:0000256" key="1">
    <source>
        <dbReference type="ARBA" id="ARBA00022801"/>
    </source>
</evidence>
<proteinExistence type="predicted"/>
<dbReference type="PANTHER" id="PTHR47406">
    <property type="entry name" value="COAGULATION FACTOR 5/8 TYPE, C-TERMINAL"/>
    <property type="match status" value="1"/>
</dbReference>
<keyword evidence="4" id="KW-1185">Reference proteome</keyword>
<protein>
    <submittedName>
        <fullName evidence="3">DUF4838 domain-containing protein</fullName>
    </submittedName>
</protein>
<feature type="signal peptide" evidence="2">
    <location>
        <begin position="1"/>
        <end position="24"/>
    </location>
</feature>
<sequence length="744" mass="87777">MHTKQRTIFCIVVFLSFLNCKIMAQNSLNLANTKGQEVIIISPNDDATQKASVLLKTYLDQAFDNPFLIQNGESEKAGNSKIILEINPKKSSGKDSFIIKSDEKNIYLIGYNEKTLRYAIYTLLEKWGFRKYTAKDSFIPKLKEVTFLKNFNKTYKPSFEYRALFYPDCYDEDFRDWHKLDWHIDDFGLWGHSFYKLVSAKEYFKTNPAFFALYEGERNTESLCMTNDTVVKIVSAKMTEIIKQNPNARFFSISQNDDVVYCECDKCKALNEKHGGPQGSLYYFLNRIAAKFPKTKITTLAYLHTYQAPKNIKIEPNIYTLFCPIEMNRGKAIEESSYSKTFLNILNKWNTTSQHLYLWDYTIEFSNYLSPFPNLHTFSKNYKLYEKNKVKGVFVQGYADIPGDLYELRQYLLAKIIWDTNTDVEAVTNDFLNDFYGDASPFVKKYLDLLTQNQIKNNRYLDIYTNPVESRNTFLSPEAMDQYDELITQAEKVSKNEPVIAKRILKLRLALEYVYFEQAKFYGKESRGMYQKNGDSFSVKDNLENRLQDFLKNCTDFGIYELSEGGLSPEEYRKQWKYIAQNNVVDHLGENLKYEFKTQPEPEFNLKKENGINDGIKGYKDFNLNWTGWYGQKAEVIINCNNTEFNSLEFQCLEDQRHWIFLPTKIILKGFRNQKWEIIEEHKTRELTENYNIKQEHYSFFNISFRIFEKIKIILIPEQKLPDWRERKNKKPMLMLDEIVLTQK</sequence>
<dbReference type="SUPFAM" id="SSF55545">
    <property type="entry name" value="beta-N-acetylhexosaminidase-like domain"/>
    <property type="match status" value="1"/>
</dbReference>
<feature type="chain" id="PRO_5015896593" evidence="2">
    <location>
        <begin position="25"/>
        <end position="744"/>
    </location>
</feature>
<keyword evidence="2" id="KW-0732">Signal</keyword>
<dbReference type="Gene3D" id="3.30.379.10">
    <property type="entry name" value="Chitobiase/beta-hexosaminidase domain 2-like"/>
    <property type="match status" value="1"/>
</dbReference>
<dbReference type="AlphaFoldDB" id="A0A2V4CCA8"/>
<dbReference type="Pfam" id="PF16126">
    <property type="entry name" value="DUF4838"/>
    <property type="match status" value="1"/>
</dbReference>
<accession>A0A2V4CCA8</accession>
<gene>
    <name evidence="3" type="ORF">DMB68_19425</name>
</gene>
<dbReference type="PANTHER" id="PTHR47406:SF2">
    <property type="entry name" value="ALPHA GLUCURONIDASE N-TERMINAL DOMAIN-CONTAINING PROTEIN"/>
    <property type="match status" value="1"/>
</dbReference>
<evidence type="ECO:0000256" key="2">
    <source>
        <dbReference type="SAM" id="SignalP"/>
    </source>
</evidence>
<dbReference type="OrthoDB" id="1099022at2"/>
<keyword evidence="1" id="KW-0378">Hydrolase</keyword>
<dbReference type="InterPro" id="IPR029018">
    <property type="entry name" value="Hex-like_dom2"/>
</dbReference>
<name>A0A2V4CCA8_9FLAO</name>
<comment type="caution">
    <text evidence="3">The sequence shown here is derived from an EMBL/GenBank/DDBJ whole genome shotgun (WGS) entry which is preliminary data.</text>
</comment>
<dbReference type="Proteomes" id="UP000247681">
    <property type="component" value="Unassembled WGS sequence"/>
</dbReference>
<dbReference type="GO" id="GO:0016787">
    <property type="term" value="F:hydrolase activity"/>
    <property type="evidence" value="ECO:0007669"/>
    <property type="project" value="UniProtKB-KW"/>
</dbReference>
<dbReference type="GO" id="GO:0005975">
    <property type="term" value="P:carbohydrate metabolic process"/>
    <property type="evidence" value="ECO:0007669"/>
    <property type="project" value="UniProtKB-ARBA"/>
</dbReference>
<dbReference type="InterPro" id="IPR032287">
    <property type="entry name" value="DUF4838"/>
</dbReference>
<evidence type="ECO:0000313" key="4">
    <source>
        <dbReference type="Proteomes" id="UP000247681"/>
    </source>
</evidence>